<organism evidence="1 2">
    <name type="scientific">Flavobacterium johnsoniae</name>
    <name type="common">Cytophaga johnsonae</name>
    <dbReference type="NCBI Taxonomy" id="986"/>
    <lineage>
        <taxon>Bacteria</taxon>
        <taxon>Pseudomonadati</taxon>
        <taxon>Bacteroidota</taxon>
        <taxon>Flavobacteriia</taxon>
        <taxon>Flavobacteriales</taxon>
        <taxon>Flavobacteriaceae</taxon>
        <taxon>Flavobacterium</taxon>
    </lineage>
</organism>
<protein>
    <submittedName>
        <fullName evidence="1">Uncharacterized protein</fullName>
    </submittedName>
</protein>
<evidence type="ECO:0000313" key="2">
    <source>
        <dbReference type="Proteomes" id="UP000182826"/>
    </source>
</evidence>
<dbReference type="AlphaFoldDB" id="A0A1J7BY86"/>
<dbReference type="OrthoDB" id="1364488at2"/>
<dbReference type="EMBL" id="MLFK01000002">
    <property type="protein sequence ID" value="OIV43579.1"/>
    <property type="molecule type" value="Genomic_DNA"/>
</dbReference>
<accession>A0A1J7BY86</accession>
<gene>
    <name evidence="1" type="ORF">BKM63_05090</name>
</gene>
<dbReference type="RefSeq" id="WP_071635542.1">
    <property type="nucleotide sequence ID" value="NZ_MLFK01000002.1"/>
</dbReference>
<keyword evidence="2" id="KW-1185">Reference proteome</keyword>
<name>A0A1J7BY86_FLAJO</name>
<evidence type="ECO:0000313" key="1">
    <source>
        <dbReference type="EMBL" id="OIV43579.1"/>
    </source>
</evidence>
<comment type="caution">
    <text evidence="1">The sequence shown here is derived from an EMBL/GenBank/DDBJ whole genome shotgun (WGS) entry which is preliminary data.</text>
</comment>
<dbReference type="Proteomes" id="UP000182826">
    <property type="component" value="Unassembled WGS sequence"/>
</dbReference>
<sequence length="69" mass="7283">MKNQTMQLAAKFGRLSNDEMKNITGGVTPVGRFTVPKSICASGYGLVATGCQGSSYPMLDGYTCVLTCL</sequence>
<reference evidence="1 2" key="1">
    <citation type="submission" date="2016-10" db="EMBL/GenBank/DDBJ databases">
        <title>Draft Genome Sequence of Rhizobacteria Flavobacterium johnsoniae CI04.</title>
        <authorList>
            <person name="Bravo J.I."/>
            <person name="Lozano G.L."/>
            <person name="Handelsman J."/>
        </authorList>
    </citation>
    <scope>NUCLEOTIDE SEQUENCE [LARGE SCALE GENOMIC DNA]</scope>
    <source>
        <strain evidence="1 2">CI04</strain>
    </source>
</reference>
<proteinExistence type="predicted"/>